<sequence>GYTNRCIKERSWGHDGFEKEKGRYDWAEPCGFQDHLNPYLSKTEAHNSQSHATNALR</sequence>
<organism evidence="1 2">
    <name type="scientific">Dovyalis caffra</name>
    <dbReference type="NCBI Taxonomy" id="77055"/>
    <lineage>
        <taxon>Eukaryota</taxon>
        <taxon>Viridiplantae</taxon>
        <taxon>Streptophyta</taxon>
        <taxon>Embryophyta</taxon>
        <taxon>Tracheophyta</taxon>
        <taxon>Spermatophyta</taxon>
        <taxon>Magnoliopsida</taxon>
        <taxon>eudicotyledons</taxon>
        <taxon>Gunneridae</taxon>
        <taxon>Pentapetalae</taxon>
        <taxon>rosids</taxon>
        <taxon>fabids</taxon>
        <taxon>Malpighiales</taxon>
        <taxon>Salicaceae</taxon>
        <taxon>Flacourtieae</taxon>
        <taxon>Dovyalis</taxon>
    </lineage>
</organism>
<gene>
    <name evidence="1" type="ORF">DCAF_LOCUS3991</name>
</gene>
<feature type="non-terminal residue" evidence="1">
    <location>
        <position position="1"/>
    </location>
</feature>
<name>A0AAV1QX36_9ROSI</name>
<proteinExistence type="predicted"/>
<protein>
    <recommendedName>
        <fullName evidence="3">MHC class I antigen</fullName>
    </recommendedName>
</protein>
<evidence type="ECO:0000313" key="1">
    <source>
        <dbReference type="EMBL" id="CAK7326291.1"/>
    </source>
</evidence>
<evidence type="ECO:0008006" key="3">
    <source>
        <dbReference type="Google" id="ProtNLM"/>
    </source>
</evidence>
<accession>A0AAV1QX36</accession>
<comment type="caution">
    <text evidence="1">The sequence shown here is derived from an EMBL/GenBank/DDBJ whole genome shotgun (WGS) entry which is preliminary data.</text>
</comment>
<dbReference type="AlphaFoldDB" id="A0AAV1QX36"/>
<evidence type="ECO:0000313" key="2">
    <source>
        <dbReference type="Proteomes" id="UP001314170"/>
    </source>
</evidence>
<dbReference type="EMBL" id="CAWUPB010000851">
    <property type="protein sequence ID" value="CAK7326291.1"/>
    <property type="molecule type" value="Genomic_DNA"/>
</dbReference>
<dbReference type="Proteomes" id="UP001314170">
    <property type="component" value="Unassembled WGS sequence"/>
</dbReference>
<reference evidence="1 2" key="1">
    <citation type="submission" date="2024-01" db="EMBL/GenBank/DDBJ databases">
        <authorList>
            <person name="Waweru B."/>
        </authorList>
    </citation>
    <scope>NUCLEOTIDE SEQUENCE [LARGE SCALE GENOMIC DNA]</scope>
</reference>
<keyword evidence="2" id="KW-1185">Reference proteome</keyword>